<dbReference type="Proteomes" id="UP000717752">
    <property type="component" value="Unassembled WGS sequence"/>
</dbReference>
<reference evidence="1 2" key="1">
    <citation type="journal article" date="2021" name="MBio">
        <title>Poor Competitiveness of Bradyrhizobium in Pigeon Pea Root Colonization in Indian Soils.</title>
        <authorList>
            <person name="Chalasani D."/>
            <person name="Basu A."/>
            <person name="Pullabhotla S.V.S.R.N."/>
            <person name="Jorrin B."/>
            <person name="Neal A.L."/>
            <person name="Poole P.S."/>
            <person name="Podile A.R."/>
            <person name="Tkacz A."/>
        </authorList>
    </citation>
    <scope>NUCLEOTIDE SEQUENCE [LARGE SCALE GENOMIC DNA]</scope>
    <source>
        <strain evidence="1 2">HU56</strain>
    </source>
</reference>
<organism evidence="1 2">
    <name type="scientific">Rhizobium mesosinicum</name>
    <dbReference type="NCBI Taxonomy" id="335017"/>
    <lineage>
        <taxon>Bacteria</taxon>
        <taxon>Pseudomonadati</taxon>
        <taxon>Pseudomonadota</taxon>
        <taxon>Alphaproteobacteria</taxon>
        <taxon>Hyphomicrobiales</taxon>
        <taxon>Rhizobiaceae</taxon>
        <taxon>Rhizobium/Agrobacterium group</taxon>
        <taxon>Rhizobium</taxon>
    </lineage>
</organism>
<accession>A0ABS7GQP5</accession>
<keyword evidence="2" id="KW-1185">Reference proteome</keyword>
<dbReference type="RefSeq" id="WP_162757995.1">
    <property type="nucleotide sequence ID" value="NZ_JAEUAK010000002.1"/>
</dbReference>
<dbReference type="EMBL" id="JAEUAK010000002">
    <property type="protein sequence ID" value="MBW9052259.1"/>
    <property type="molecule type" value="Genomic_DNA"/>
</dbReference>
<gene>
    <name evidence="1" type="ORF">JNB85_07490</name>
</gene>
<sequence>MATQIKERNTQITYQPSLAIDWAVPTHKLFLSVAGTRKSPFHAAQHVYAWRLFAINGEMIASNDKAPHVLFDGPDNLGLYSAIAEARAHLPKGSTLAMFAPQEELLHVFGEGLVSLKRRDFRKRDKKPYVHRDQIKAVYGLAVESEIELLALKPLSSDEFENFGLIGDFARDRLREAVDRDANGL</sequence>
<protein>
    <submittedName>
        <fullName evidence="1">Uncharacterized protein</fullName>
    </submittedName>
</protein>
<name>A0ABS7GQP5_9HYPH</name>
<proteinExistence type="predicted"/>
<evidence type="ECO:0000313" key="2">
    <source>
        <dbReference type="Proteomes" id="UP000717752"/>
    </source>
</evidence>
<comment type="caution">
    <text evidence="1">The sequence shown here is derived from an EMBL/GenBank/DDBJ whole genome shotgun (WGS) entry which is preliminary data.</text>
</comment>
<evidence type="ECO:0000313" key="1">
    <source>
        <dbReference type="EMBL" id="MBW9052259.1"/>
    </source>
</evidence>